<dbReference type="SUPFAM" id="SSF103481">
    <property type="entry name" value="Multidrug resistance efflux transporter EmrE"/>
    <property type="match status" value="2"/>
</dbReference>
<dbReference type="KEGG" id="dcm:NIES806_15610"/>
<dbReference type="AlphaFoldDB" id="A0A1Z4V1I9"/>
<dbReference type="OrthoDB" id="9790852at2"/>
<evidence type="ECO:0000313" key="4">
    <source>
        <dbReference type="EMBL" id="BAZ85358.1"/>
    </source>
</evidence>
<proteinExistence type="inferred from homology"/>
<comment type="similarity">
    <text evidence="1">Belongs to the EamA transporter family.</text>
</comment>
<feature type="transmembrane region" description="Helical" evidence="2">
    <location>
        <begin position="12"/>
        <end position="31"/>
    </location>
</feature>
<organism evidence="4 5">
    <name type="scientific">Dolichospermum compactum NIES-806</name>
    <dbReference type="NCBI Taxonomy" id="1973481"/>
    <lineage>
        <taxon>Bacteria</taxon>
        <taxon>Bacillati</taxon>
        <taxon>Cyanobacteriota</taxon>
        <taxon>Cyanophyceae</taxon>
        <taxon>Nostocales</taxon>
        <taxon>Aphanizomenonaceae</taxon>
        <taxon>Dolichospermum</taxon>
        <taxon>Dolichospermum compactum</taxon>
    </lineage>
</organism>
<dbReference type="InterPro" id="IPR037185">
    <property type="entry name" value="EmrE-like"/>
</dbReference>
<name>A0A1Z4V1I9_9CYAN</name>
<dbReference type="InterPro" id="IPR000620">
    <property type="entry name" value="EamA_dom"/>
</dbReference>
<feature type="transmembrane region" description="Helical" evidence="2">
    <location>
        <begin position="43"/>
        <end position="65"/>
    </location>
</feature>
<feature type="domain" description="EamA" evidence="3">
    <location>
        <begin position="165"/>
        <end position="296"/>
    </location>
</feature>
<sequence>MKLPLLKPSSVNIGFALFIGVFGISTAAIFVRLSTQTTGLNGIGFSLFLSASRLIVSSLLMFPLWRGLSKVQSQRGAFAYSVIAGICLATHYVTWFLSLSYTSITASATIVTTSPIWVTLLSWIFFKEKPSRRTLLGISLALFGGLLIGYDGTITENNIAKNPLLGNFLALIGSWVYSLYFLAGREAQNKGLNTGIYAVIAYGSAALVLLPLPYFFHSSYTGYPAIVYLYIFLMAVLSQIIGQTCLNWSLRWISPTIVTLAVMFEPIFSSIFAYVLFNEVPSVVLLIGAAILFLGVGTAAMNSK</sequence>
<protein>
    <recommendedName>
        <fullName evidence="3">EamA domain-containing protein</fullName>
    </recommendedName>
</protein>
<feature type="transmembrane region" description="Helical" evidence="2">
    <location>
        <begin position="104"/>
        <end position="126"/>
    </location>
</feature>
<dbReference type="Gene3D" id="1.10.3730.20">
    <property type="match status" value="1"/>
</dbReference>
<evidence type="ECO:0000259" key="3">
    <source>
        <dbReference type="Pfam" id="PF00892"/>
    </source>
</evidence>
<feature type="transmembrane region" description="Helical" evidence="2">
    <location>
        <begin position="133"/>
        <end position="152"/>
    </location>
</feature>
<keyword evidence="2" id="KW-0472">Membrane</keyword>
<keyword evidence="2" id="KW-1133">Transmembrane helix</keyword>
<evidence type="ECO:0000256" key="2">
    <source>
        <dbReference type="SAM" id="Phobius"/>
    </source>
</evidence>
<dbReference type="PANTHER" id="PTHR22911:SF76">
    <property type="entry name" value="EAMA DOMAIN-CONTAINING PROTEIN"/>
    <property type="match status" value="1"/>
</dbReference>
<dbReference type="GO" id="GO:0016020">
    <property type="term" value="C:membrane"/>
    <property type="evidence" value="ECO:0007669"/>
    <property type="project" value="InterPro"/>
</dbReference>
<dbReference type="Proteomes" id="UP000218702">
    <property type="component" value="Chromosome"/>
</dbReference>
<accession>A0A1Z4V1I9</accession>
<feature type="transmembrane region" description="Helical" evidence="2">
    <location>
        <begin position="222"/>
        <end position="241"/>
    </location>
</feature>
<reference evidence="4 5" key="1">
    <citation type="submission" date="2017-06" db="EMBL/GenBank/DDBJ databases">
        <title>Genome sequencing of cyanobaciteial culture collection at National Institute for Environmental Studies (NIES).</title>
        <authorList>
            <person name="Hirose Y."/>
            <person name="Shimura Y."/>
            <person name="Fujisawa T."/>
            <person name="Nakamura Y."/>
            <person name="Kawachi M."/>
        </authorList>
    </citation>
    <scope>NUCLEOTIDE SEQUENCE [LARGE SCALE GENOMIC DNA]</scope>
    <source>
        <strain evidence="4 5">NIES-806</strain>
    </source>
</reference>
<keyword evidence="2" id="KW-0812">Transmembrane</keyword>
<feature type="transmembrane region" description="Helical" evidence="2">
    <location>
        <begin position="164"/>
        <end position="183"/>
    </location>
</feature>
<keyword evidence="5" id="KW-1185">Reference proteome</keyword>
<dbReference type="RefSeq" id="WP_096665941.1">
    <property type="nucleotide sequence ID" value="NZ_AP018316.1"/>
</dbReference>
<feature type="transmembrane region" description="Helical" evidence="2">
    <location>
        <begin position="195"/>
        <end position="216"/>
    </location>
</feature>
<feature type="transmembrane region" description="Helical" evidence="2">
    <location>
        <begin position="77"/>
        <end position="98"/>
    </location>
</feature>
<evidence type="ECO:0000313" key="5">
    <source>
        <dbReference type="Proteomes" id="UP000218702"/>
    </source>
</evidence>
<feature type="domain" description="EamA" evidence="3">
    <location>
        <begin position="17"/>
        <end position="148"/>
    </location>
</feature>
<dbReference type="PANTHER" id="PTHR22911">
    <property type="entry name" value="ACYL-MALONYL CONDENSING ENZYME-RELATED"/>
    <property type="match status" value="1"/>
</dbReference>
<feature type="transmembrane region" description="Helical" evidence="2">
    <location>
        <begin position="283"/>
        <end position="301"/>
    </location>
</feature>
<evidence type="ECO:0000256" key="1">
    <source>
        <dbReference type="ARBA" id="ARBA00007362"/>
    </source>
</evidence>
<dbReference type="EMBL" id="AP018316">
    <property type="protein sequence ID" value="BAZ85358.1"/>
    <property type="molecule type" value="Genomic_DNA"/>
</dbReference>
<dbReference type="Pfam" id="PF00892">
    <property type="entry name" value="EamA"/>
    <property type="match status" value="2"/>
</dbReference>
<gene>
    <name evidence="4" type="ORF">NIES806_15610</name>
</gene>
<feature type="transmembrane region" description="Helical" evidence="2">
    <location>
        <begin position="253"/>
        <end position="277"/>
    </location>
</feature>